<dbReference type="InterPro" id="IPR036890">
    <property type="entry name" value="HATPase_C_sf"/>
</dbReference>
<dbReference type="EMBL" id="CP023407">
    <property type="protein sequence ID" value="AYL39156.1"/>
    <property type="molecule type" value="Genomic_DNA"/>
</dbReference>
<keyword evidence="1" id="KW-0808">Transferase</keyword>
<dbReference type="GO" id="GO:0004674">
    <property type="term" value="F:protein serine/threonine kinase activity"/>
    <property type="evidence" value="ECO:0007669"/>
    <property type="project" value="UniProtKB-KW"/>
</dbReference>
<feature type="domain" description="Histidine kinase/HSP90-like ATPase" evidence="2">
    <location>
        <begin position="11"/>
        <end position="107"/>
    </location>
</feature>
<evidence type="ECO:0000313" key="4">
    <source>
        <dbReference type="Proteomes" id="UP000282170"/>
    </source>
</evidence>
<dbReference type="InterPro" id="IPR050267">
    <property type="entry name" value="Anti-sigma-factor_SerPK"/>
</dbReference>
<dbReference type="PANTHER" id="PTHR35526">
    <property type="entry name" value="ANTI-SIGMA-F FACTOR RSBW-RELATED"/>
    <property type="match status" value="1"/>
</dbReference>
<keyword evidence="3" id="KW-0547">Nucleotide-binding</keyword>
<dbReference type="GeneID" id="93886983"/>
<protein>
    <submittedName>
        <fullName evidence="3">ATP-binding protein</fullName>
    </submittedName>
</protein>
<keyword evidence="1" id="KW-0723">Serine/threonine-protein kinase</keyword>
<evidence type="ECO:0000259" key="2">
    <source>
        <dbReference type="Pfam" id="PF13581"/>
    </source>
</evidence>
<evidence type="ECO:0000256" key="1">
    <source>
        <dbReference type="ARBA" id="ARBA00022527"/>
    </source>
</evidence>
<proteinExistence type="predicted"/>
<name>A0A494V2W7_9ACTN</name>
<keyword evidence="3" id="KW-0067">ATP-binding</keyword>
<accession>A0A494V2W7</accession>
<sequence length="171" mass="18705">MPHTCISFTVEATGAAVHRARHRVSTALSWWGGPVEEELRFSAELVTSELLTNGLRHAGGPMTVELTLVHDMVVVAVLDDSRELPRPRQTEADDECGRGLALIEDLSLIRGVETTSRGKRCWAVLPLRTPQERAIESAPAEEADHGFEADRERWSLAPQGSGLLASLFPAM</sequence>
<reference evidence="3 4" key="1">
    <citation type="submission" date="2017-09" db="EMBL/GenBank/DDBJ databases">
        <authorList>
            <person name="Zhang H."/>
            <person name="Hu S."/>
            <person name="Xu J."/>
            <person name="He Z."/>
        </authorList>
    </citation>
    <scope>NUCLEOTIDE SEQUENCE [LARGE SCALE GENOMIC DNA]</scope>
    <source>
        <strain evidence="3 4">TXX3120</strain>
    </source>
</reference>
<dbReference type="PANTHER" id="PTHR35526:SF3">
    <property type="entry name" value="ANTI-SIGMA-F FACTOR RSBW"/>
    <property type="match status" value="1"/>
</dbReference>
<dbReference type="GO" id="GO:0005524">
    <property type="term" value="F:ATP binding"/>
    <property type="evidence" value="ECO:0007669"/>
    <property type="project" value="UniProtKB-KW"/>
</dbReference>
<dbReference type="Gene3D" id="3.30.565.10">
    <property type="entry name" value="Histidine kinase-like ATPase, C-terminal domain"/>
    <property type="match status" value="1"/>
</dbReference>
<dbReference type="CDD" id="cd16936">
    <property type="entry name" value="HATPase_RsbW-like"/>
    <property type="match status" value="1"/>
</dbReference>
<dbReference type="Pfam" id="PF13581">
    <property type="entry name" value="HATPase_c_2"/>
    <property type="match status" value="1"/>
</dbReference>
<dbReference type="AlphaFoldDB" id="A0A494V2W7"/>
<dbReference type="KEGG" id="sfug:CNQ36_29395"/>
<evidence type="ECO:0000313" key="3">
    <source>
        <dbReference type="EMBL" id="AYL39156.1"/>
    </source>
</evidence>
<dbReference type="SUPFAM" id="SSF55874">
    <property type="entry name" value="ATPase domain of HSP90 chaperone/DNA topoisomerase II/histidine kinase"/>
    <property type="match status" value="1"/>
</dbReference>
<gene>
    <name evidence="3" type="ORF">CNQ36_29395</name>
</gene>
<dbReference type="Proteomes" id="UP000282170">
    <property type="component" value="Chromosome"/>
</dbReference>
<dbReference type="InterPro" id="IPR003594">
    <property type="entry name" value="HATPase_dom"/>
</dbReference>
<organism evidence="3 4">
    <name type="scientific">Streptomyces fungicidicus</name>
    <dbReference type="NCBI Taxonomy" id="68203"/>
    <lineage>
        <taxon>Bacteria</taxon>
        <taxon>Bacillati</taxon>
        <taxon>Actinomycetota</taxon>
        <taxon>Actinomycetes</taxon>
        <taxon>Kitasatosporales</taxon>
        <taxon>Streptomycetaceae</taxon>
        <taxon>Streptomyces</taxon>
    </lineage>
</organism>
<keyword evidence="4" id="KW-1185">Reference proteome</keyword>
<keyword evidence="1" id="KW-0418">Kinase</keyword>
<dbReference type="RefSeq" id="WP_003973107.1">
    <property type="nucleotide sequence ID" value="NZ_CP023407.1"/>
</dbReference>